<comment type="caution">
    <text evidence="2">The sequence shown here is derived from an EMBL/GenBank/DDBJ whole genome shotgun (WGS) entry which is preliminary data.</text>
</comment>
<feature type="region of interest" description="Disordered" evidence="1">
    <location>
        <begin position="76"/>
        <end position="114"/>
    </location>
</feature>
<dbReference type="Proteomes" id="UP001057753">
    <property type="component" value="Unassembled WGS sequence"/>
</dbReference>
<dbReference type="AlphaFoldDB" id="A0A9Q4B615"/>
<proteinExistence type="predicted"/>
<dbReference type="RefSeq" id="WP_257823023.1">
    <property type="nucleotide sequence ID" value="NZ_JABXYM010000002.1"/>
</dbReference>
<keyword evidence="3" id="KW-1185">Reference proteome</keyword>
<evidence type="ECO:0000313" key="2">
    <source>
        <dbReference type="EMBL" id="MCR6098622.1"/>
    </source>
</evidence>
<reference evidence="2" key="1">
    <citation type="submission" date="2020-06" db="EMBL/GenBank/DDBJ databases">
        <title>Insight into the genomes of haloalkaliphilic bacilli from Kenyan soda lakes.</title>
        <authorList>
            <person name="Mwirichia R."/>
            <person name="Villamizar G.C."/>
            <person name="Poehlein A."/>
            <person name="Mugweru J."/>
            <person name="Kipnyargis A."/>
            <person name="Kiplimo D."/>
            <person name="Orwa P."/>
            <person name="Daniel R."/>
        </authorList>
    </citation>
    <scope>NUCLEOTIDE SEQUENCE</scope>
    <source>
        <strain evidence="2">B1096_S55</strain>
    </source>
</reference>
<dbReference type="Pfam" id="PF17261">
    <property type="entry name" value="DUF5327"/>
    <property type="match status" value="1"/>
</dbReference>
<gene>
    <name evidence="2" type="ORF">HXA33_19115</name>
</gene>
<sequence>MNISAKLVLKKMDEEMAKLKQALNQSPNSSQYRESAQALKTYCDLLLDSELQPYDIKSNHQSSLSDEAVKHAMYGDLEEGRHERTLRQGAAKKSTTDPIYDEGDRPSSDSLFDF</sequence>
<evidence type="ECO:0000313" key="3">
    <source>
        <dbReference type="Proteomes" id="UP001057753"/>
    </source>
</evidence>
<name>A0A9Q4B615_SALAG</name>
<organism evidence="2 3">
    <name type="scientific">Salipaludibacillus agaradhaerens</name>
    <name type="common">Bacillus agaradhaerens</name>
    <dbReference type="NCBI Taxonomy" id="76935"/>
    <lineage>
        <taxon>Bacteria</taxon>
        <taxon>Bacillati</taxon>
        <taxon>Bacillota</taxon>
        <taxon>Bacilli</taxon>
        <taxon>Bacillales</taxon>
        <taxon>Bacillaceae</taxon>
    </lineage>
</organism>
<protein>
    <submittedName>
        <fullName evidence="2">YwdI family protein</fullName>
    </submittedName>
</protein>
<dbReference type="EMBL" id="JABXYM010000002">
    <property type="protein sequence ID" value="MCR6098622.1"/>
    <property type="molecule type" value="Genomic_DNA"/>
</dbReference>
<evidence type="ECO:0000256" key="1">
    <source>
        <dbReference type="SAM" id="MobiDB-lite"/>
    </source>
</evidence>
<accession>A0A9Q4B615</accession>
<dbReference type="InterPro" id="IPR035218">
    <property type="entry name" value="DUF5327"/>
</dbReference>